<dbReference type="PANTHER" id="PTHR23291">
    <property type="entry name" value="BAX INHIBITOR-RELATED"/>
    <property type="match status" value="1"/>
</dbReference>
<dbReference type="Proteomes" id="UP000016649">
    <property type="component" value="Unassembled WGS sequence"/>
</dbReference>
<feature type="transmembrane region" description="Helical" evidence="6">
    <location>
        <begin position="167"/>
        <end position="185"/>
    </location>
</feature>
<protein>
    <recommendedName>
        <fullName evidence="9">Bax inhibitor-1/YccA family protein</fullName>
    </recommendedName>
</protein>
<dbReference type="CDD" id="cd10432">
    <property type="entry name" value="BI-1-like_bacterial"/>
    <property type="match status" value="1"/>
</dbReference>
<evidence type="ECO:0000313" key="7">
    <source>
        <dbReference type="EMBL" id="ERJ94385.1"/>
    </source>
</evidence>
<feature type="transmembrane region" description="Helical" evidence="6">
    <location>
        <begin position="206"/>
        <end position="229"/>
    </location>
</feature>
<proteinExistence type="inferred from homology"/>
<comment type="caution">
    <text evidence="7">The sequence shown here is derived from an EMBL/GenBank/DDBJ whole genome shotgun (WGS) entry which is preliminary data.</text>
</comment>
<feature type="transmembrane region" description="Helical" evidence="6">
    <location>
        <begin position="21"/>
        <end position="42"/>
    </location>
</feature>
<evidence type="ECO:0000256" key="6">
    <source>
        <dbReference type="RuleBase" id="RU004379"/>
    </source>
</evidence>
<reference evidence="7 8" key="1">
    <citation type="submission" date="2013-08" db="EMBL/GenBank/DDBJ databases">
        <authorList>
            <person name="Weinstock G."/>
            <person name="Sodergren E."/>
            <person name="Wylie T."/>
            <person name="Fulton L."/>
            <person name="Fulton R."/>
            <person name="Fronick C."/>
            <person name="O'Laughlin M."/>
            <person name="Godfrey J."/>
            <person name="Miner T."/>
            <person name="Herter B."/>
            <person name="Appelbaum E."/>
            <person name="Cordes M."/>
            <person name="Lek S."/>
            <person name="Wollam A."/>
            <person name="Pepin K.H."/>
            <person name="Palsikar V.B."/>
            <person name="Mitreva M."/>
            <person name="Wilson R.K."/>
        </authorList>
    </citation>
    <scope>NUCLEOTIDE SEQUENCE [LARGE SCALE GENOMIC DNA]</scope>
    <source>
        <strain evidence="7 8">ATCC 700332</strain>
    </source>
</reference>
<evidence type="ECO:0008006" key="9">
    <source>
        <dbReference type="Google" id="ProtNLM"/>
    </source>
</evidence>
<dbReference type="Pfam" id="PF01027">
    <property type="entry name" value="Bax1-I"/>
    <property type="match status" value="1"/>
</dbReference>
<evidence type="ECO:0000256" key="2">
    <source>
        <dbReference type="ARBA" id="ARBA00010350"/>
    </source>
</evidence>
<comment type="similarity">
    <text evidence="2 6">Belongs to the BI1 family.</text>
</comment>
<dbReference type="EMBL" id="AWVH01000005">
    <property type="protein sequence ID" value="ERJ94385.1"/>
    <property type="molecule type" value="Genomic_DNA"/>
</dbReference>
<dbReference type="InterPro" id="IPR006214">
    <property type="entry name" value="Bax_inhibitor_1-related"/>
</dbReference>
<gene>
    <name evidence="7" type="ORF">HMPREF9193_00357</name>
</gene>
<name>A0ABN0P1J5_TRELE</name>
<feature type="transmembrane region" description="Helical" evidence="6">
    <location>
        <begin position="48"/>
        <end position="74"/>
    </location>
</feature>
<organism evidence="7 8">
    <name type="scientific">Treponema lecithinolyticum ATCC 700332</name>
    <dbReference type="NCBI Taxonomy" id="1321815"/>
    <lineage>
        <taxon>Bacteria</taxon>
        <taxon>Pseudomonadati</taxon>
        <taxon>Spirochaetota</taxon>
        <taxon>Spirochaetia</taxon>
        <taxon>Spirochaetales</taxon>
        <taxon>Treponemataceae</taxon>
        <taxon>Treponema</taxon>
    </lineage>
</organism>
<evidence type="ECO:0000256" key="5">
    <source>
        <dbReference type="ARBA" id="ARBA00023136"/>
    </source>
</evidence>
<evidence type="ECO:0000256" key="1">
    <source>
        <dbReference type="ARBA" id="ARBA00004141"/>
    </source>
</evidence>
<evidence type="ECO:0000256" key="4">
    <source>
        <dbReference type="ARBA" id="ARBA00022989"/>
    </source>
</evidence>
<comment type="subcellular location">
    <subcellularLocation>
        <location evidence="1">Membrane</location>
        <topology evidence="1">Multi-pass membrane protein</topology>
    </subcellularLocation>
</comment>
<keyword evidence="4 6" id="KW-1133">Transmembrane helix</keyword>
<accession>A0ABN0P1J5</accession>
<feature type="transmembrane region" description="Helical" evidence="6">
    <location>
        <begin position="86"/>
        <end position="106"/>
    </location>
</feature>
<keyword evidence="8" id="KW-1185">Reference proteome</keyword>
<keyword evidence="5 6" id="KW-0472">Membrane</keyword>
<dbReference type="RefSeq" id="WP_021686758.1">
    <property type="nucleotide sequence ID" value="NZ_KI260561.1"/>
</dbReference>
<sequence>MDNSTQTISLKQANEDVRRKFISGVYGWMVLALAISGAAAFVTAHSTFMLRLIFGNPIVFFALIIGEFALVFWLSAGIRKMSSTTAFTAFIAYSVFNGITLSAIFLQYTPNAVAKVFVVSALMFGGMSLYGVKTKSDLRSAGRYLLMGLIGIIIASVLNLLLRSSSLDWIISILAVVVFTGLTAYDTQKLMNISVYADGSDNFKKIAVIGALELYLDFINIFLSLLRLFGKRR</sequence>
<evidence type="ECO:0000313" key="8">
    <source>
        <dbReference type="Proteomes" id="UP000016649"/>
    </source>
</evidence>
<evidence type="ECO:0000256" key="3">
    <source>
        <dbReference type="ARBA" id="ARBA00022692"/>
    </source>
</evidence>
<feature type="transmembrane region" description="Helical" evidence="6">
    <location>
        <begin position="144"/>
        <end position="161"/>
    </location>
</feature>
<dbReference type="PANTHER" id="PTHR23291:SF50">
    <property type="entry name" value="PROTEIN LIFEGUARD 4"/>
    <property type="match status" value="1"/>
</dbReference>
<keyword evidence="3 6" id="KW-0812">Transmembrane</keyword>